<evidence type="ECO:0000313" key="3">
    <source>
        <dbReference type="Proteomes" id="UP000536720"/>
    </source>
</evidence>
<feature type="transmembrane region" description="Helical" evidence="1">
    <location>
        <begin position="84"/>
        <end position="107"/>
    </location>
</feature>
<keyword evidence="1" id="KW-0472">Membrane</keyword>
<dbReference type="EMBL" id="JABFMR010000026">
    <property type="protein sequence ID" value="NUT89207.1"/>
    <property type="molecule type" value="Genomic_DNA"/>
</dbReference>
<feature type="transmembrane region" description="Helical" evidence="1">
    <location>
        <begin position="48"/>
        <end position="72"/>
    </location>
</feature>
<accession>A0A7Y5Z8W4</accession>
<feature type="transmembrane region" description="Helical" evidence="1">
    <location>
        <begin position="113"/>
        <end position="133"/>
    </location>
</feature>
<comment type="caution">
    <text evidence="2">The sequence shown here is derived from an EMBL/GenBank/DDBJ whole genome shotgun (WGS) entry which is preliminary data.</text>
</comment>
<dbReference type="PROSITE" id="PS51257">
    <property type="entry name" value="PROKAR_LIPOPROTEIN"/>
    <property type="match status" value="1"/>
</dbReference>
<name>A0A7Y5Z8W4_9PSED</name>
<feature type="transmembrane region" description="Helical" evidence="1">
    <location>
        <begin position="7"/>
        <end position="28"/>
    </location>
</feature>
<sequence length="138" mass="14854">MVGRGKKICFAAVASVLVACALMVFFALDGVTENPKNLSDTQGIPAATMYTVILIIMTAASVALMGLGNLFQRLLRQQPFKWRVGWYAFTNVLLFLTSLLGTFVAAIYMYDSIAGVSGALLFALSVVLILIGVPRKSE</sequence>
<proteinExistence type="predicted"/>
<dbReference type="RefSeq" id="WP_175363694.1">
    <property type="nucleotide sequence ID" value="NZ_JABFMR010000026.1"/>
</dbReference>
<reference evidence="2 3" key="1">
    <citation type="journal article" date="2020" name="Front. Plant Sci.">
        <title>Isolation of Rhizosphere Bacteria That Improve Quality and Water Stress Tolerance in Greenhouse Ornamentals.</title>
        <authorList>
            <person name="Nordstedt N.P."/>
            <person name="Jones M.L."/>
        </authorList>
    </citation>
    <scope>NUCLEOTIDE SEQUENCE [LARGE SCALE GENOMIC DNA]</scope>
    <source>
        <strain evidence="2 3">C7D2</strain>
    </source>
</reference>
<keyword evidence="1" id="KW-0812">Transmembrane</keyword>
<evidence type="ECO:0000256" key="1">
    <source>
        <dbReference type="SAM" id="Phobius"/>
    </source>
</evidence>
<dbReference type="Proteomes" id="UP000536720">
    <property type="component" value="Unassembled WGS sequence"/>
</dbReference>
<keyword evidence="1" id="KW-1133">Transmembrane helix</keyword>
<evidence type="ECO:0000313" key="2">
    <source>
        <dbReference type="EMBL" id="NUT89207.1"/>
    </source>
</evidence>
<organism evidence="2 3">
    <name type="scientific">Pseudomonas corrugata</name>
    <dbReference type="NCBI Taxonomy" id="47879"/>
    <lineage>
        <taxon>Bacteria</taxon>
        <taxon>Pseudomonadati</taxon>
        <taxon>Pseudomonadota</taxon>
        <taxon>Gammaproteobacteria</taxon>
        <taxon>Pseudomonadales</taxon>
        <taxon>Pseudomonadaceae</taxon>
        <taxon>Pseudomonas</taxon>
    </lineage>
</organism>
<protein>
    <submittedName>
        <fullName evidence="2">Uncharacterized protein</fullName>
    </submittedName>
</protein>
<gene>
    <name evidence="2" type="ORF">HNO91_22480</name>
</gene>
<dbReference type="AlphaFoldDB" id="A0A7Y5Z8W4"/>